<name>A0A0A9GZ47_ARUDO</name>
<protein>
    <submittedName>
        <fullName evidence="2">Uncharacterized protein</fullName>
    </submittedName>
</protein>
<keyword evidence="1" id="KW-1133">Transmembrane helix</keyword>
<dbReference type="AlphaFoldDB" id="A0A0A9GZ47"/>
<dbReference type="EMBL" id="GBRH01167646">
    <property type="protein sequence ID" value="JAE30250.1"/>
    <property type="molecule type" value="Transcribed_RNA"/>
</dbReference>
<sequence length="51" mass="6006">MPPELTMQFKQADACHLVNWNTILKMLSTCSLFLRMFFCIMATAEKTWMMT</sequence>
<reference evidence="2" key="1">
    <citation type="submission" date="2014-09" db="EMBL/GenBank/DDBJ databases">
        <authorList>
            <person name="Magalhaes I.L.F."/>
            <person name="Oliveira U."/>
            <person name="Santos F.R."/>
            <person name="Vidigal T.H.D.A."/>
            <person name="Brescovit A.D."/>
            <person name="Santos A.J."/>
        </authorList>
    </citation>
    <scope>NUCLEOTIDE SEQUENCE</scope>
    <source>
        <tissue evidence="2">Shoot tissue taken approximately 20 cm above the soil surface</tissue>
    </source>
</reference>
<feature type="transmembrane region" description="Helical" evidence="1">
    <location>
        <begin position="26"/>
        <end position="44"/>
    </location>
</feature>
<keyword evidence="1" id="KW-0472">Membrane</keyword>
<organism evidence="2">
    <name type="scientific">Arundo donax</name>
    <name type="common">Giant reed</name>
    <name type="synonym">Donax arundinaceus</name>
    <dbReference type="NCBI Taxonomy" id="35708"/>
    <lineage>
        <taxon>Eukaryota</taxon>
        <taxon>Viridiplantae</taxon>
        <taxon>Streptophyta</taxon>
        <taxon>Embryophyta</taxon>
        <taxon>Tracheophyta</taxon>
        <taxon>Spermatophyta</taxon>
        <taxon>Magnoliopsida</taxon>
        <taxon>Liliopsida</taxon>
        <taxon>Poales</taxon>
        <taxon>Poaceae</taxon>
        <taxon>PACMAD clade</taxon>
        <taxon>Arundinoideae</taxon>
        <taxon>Arundineae</taxon>
        <taxon>Arundo</taxon>
    </lineage>
</organism>
<keyword evidence="1" id="KW-0812">Transmembrane</keyword>
<reference evidence="2" key="2">
    <citation type="journal article" date="2015" name="Data Brief">
        <title>Shoot transcriptome of the giant reed, Arundo donax.</title>
        <authorList>
            <person name="Barrero R.A."/>
            <person name="Guerrero F.D."/>
            <person name="Moolhuijzen P."/>
            <person name="Goolsby J.A."/>
            <person name="Tidwell J."/>
            <person name="Bellgard S.E."/>
            <person name="Bellgard M.I."/>
        </authorList>
    </citation>
    <scope>NUCLEOTIDE SEQUENCE</scope>
    <source>
        <tissue evidence="2">Shoot tissue taken approximately 20 cm above the soil surface</tissue>
    </source>
</reference>
<accession>A0A0A9GZ47</accession>
<proteinExistence type="predicted"/>
<evidence type="ECO:0000313" key="2">
    <source>
        <dbReference type="EMBL" id="JAE30250.1"/>
    </source>
</evidence>
<evidence type="ECO:0000256" key="1">
    <source>
        <dbReference type="SAM" id="Phobius"/>
    </source>
</evidence>